<dbReference type="AlphaFoldDB" id="A0A6N4SVX7"/>
<organism evidence="2 3">
    <name type="scientific">Cytophaga hutchinsonii (strain ATCC 33406 / DSM 1761 / CIP 103989 / NBRC 15051 / NCIMB 9469 / D465)</name>
    <dbReference type="NCBI Taxonomy" id="269798"/>
    <lineage>
        <taxon>Bacteria</taxon>
        <taxon>Pseudomonadati</taxon>
        <taxon>Bacteroidota</taxon>
        <taxon>Cytophagia</taxon>
        <taxon>Cytophagales</taxon>
        <taxon>Cytophagaceae</taxon>
        <taxon>Cytophaga</taxon>
    </lineage>
</organism>
<keyword evidence="1" id="KW-0732">Signal</keyword>
<evidence type="ECO:0000313" key="2">
    <source>
        <dbReference type="EMBL" id="ABG60622.1"/>
    </source>
</evidence>
<dbReference type="InterPro" id="IPR008557">
    <property type="entry name" value="PhoX"/>
</dbReference>
<dbReference type="Pfam" id="PF05787">
    <property type="entry name" value="PhoX"/>
    <property type="match status" value="1"/>
</dbReference>
<dbReference type="RefSeq" id="WP_011586730.1">
    <property type="nucleotide sequence ID" value="NC_008255.1"/>
</dbReference>
<sequence length="476" mass="53353">MLKVLISQLCWIIAFPVFAQYPFNEIPFQDYSTDIIIDKKLSYKILFSMGDTVYTSTGKSAPAKGMHDMILILPGKKSSEVSLAVSHECNDSSSVLGDGGGMSIVPLCFKHTTWNVYDSIKNIDFTSVGGTYDNCSGTYIKEKNTILTAEEGTPVNNVYLYKKGKGYRDTSDINGLARFKHTGWMVEVDPDSLTSLRKLYNMGRFVHESALLLNDGKTVFLTDDFAPGVFFKFIASEKNNFEHGQLYAYRDATPDDTSHWITLPMTMDSLVDIRNVALRMGASYFLRMEWMTQVQNKIYITATGCDNFIIENIYNGKPSKHLIPFTNKSVIDQPYGSVLVFDPVTNNMDLLLNGGAGKKDPEKHFSNPDAVTTLTKNGKTYLIIQEDIILNTRGRVSKSALEKNFFMNEIFWLDLSVKNPTVDDLKRFLIAPAGAETTGGAFMSGNTRFYFINIQHPYSSNPPPFNKSCTIVIDLK</sequence>
<dbReference type="PANTHER" id="PTHR35399:SF2">
    <property type="entry name" value="DUF839 DOMAIN-CONTAINING PROTEIN"/>
    <property type="match status" value="1"/>
</dbReference>
<dbReference type="KEGG" id="chu:CHU_3386"/>
<accession>A0A6N4SVX7</accession>
<evidence type="ECO:0000256" key="1">
    <source>
        <dbReference type="SAM" id="SignalP"/>
    </source>
</evidence>
<evidence type="ECO:0000313" key="3">
    <source>
        <dbReference type="Proteomes" id="UP000001822"/>
    </source>
</evidence>
<dbReference type="OrthoDB" id="9801383at2"/>
<proteinExistence type="predicted"/>
<name>A0A6N4SVX7_CYTH3</name>
<reference evidence="2 3" key="1">
    <citation type="journal article" date="2007" name="Appl. Environ. Microbiol.">
        <title>Genome sequence of the cellulolytic gliding bacterium Cytophaga hutchinsonii.</title>
        <authorList>
            <person name="Xie G."/>
            <person name="Bruce D.C."/>
            <person name="Challacombe J.F."/>
            <person name="Chertkov O."/>
            <person name="Detter J.C."/>
            <person name="Gilna P."/>
            <person name="Han C.S."/>
            <person name="Lucas S."/>
            <person name="Misra M."/>
            <person name="Myers G.L."/>
            <person name="Richardson P."/>
            <person name="Tapia R."/>
            <person name="Thayer N."/>
            <person name="Thompson L.S."/>
            <person name="Brettin T.S."/>
            <person name="Henrissat B."/>
            <person name="Wilson D.B."/>
            <person name="McBride M.J."/>
        </authorList>
    </citation>
    <scope>NUCLEOTIDE SEQUENCE [LARGE SCALE GENOMIC DNA]</scope>
    <source>
        <strain evidence="3">ATCC 33406 / DSM 1761 / CIP 103989 / NBRC 15051 / NCIMB 9469 / D465</strain>
    </source>
</reference>
<dbReference type="PANTHER" id="PTHR35399">
    <property type="entry name" value="SLR8030 PROTEIN"/>
    <property type="match status" value="1"/>
</dbReference>
<feature type="signal peptide" evidence="1">
    <location>
        <begin position="1"/>
        <end position="19"/>
    </location>
</feature>
<dbReference type="EMBL" id="CP000383">
    <property type="protein sequence ID" value="ABG60622.1"/>
    <property type="molecule type" value="Genomic_DNA"/>
</dbReference>
<dbReference type="Proteomes" id="UP000001822">
    <property type="component" value="Chromosome"/>
</dbReference>
<keyword evidence="3" id="KW-1185">Reference proteome</keyword>
<feature type="chain" id="PRO_5026832798" evidence="1">
    <location>
        <begin position="20"/>
        <end position="476"/>
    </location>
</feature>
<protein>
    <submittedName>
        <fullName evidence="2">Phosphatase</fullName>
    </submittedName>
</protein>
<gene>
    <name evidence="2" type="ordered locus">CHU_3386</name>
</gene>